<dbReference type="RefSeq" id="XP_060323029.1">
    <property type="nucleotide sequence ID" value="XM_060470424.1"/>
</dbReference>
<dbReference type="GeneID" id="85353972"/>
<dbReference type="EMBL" id="JAUEPS010000094">
    <property type="protein sequence ID" value="KAK0438720.1"/>
    <property type="molecule type" value="Genomic_DNA"/>
</dbReference>
<dbReference type="Proteomes" id="UP001175211">
    <property type="component" value="Unassembled WGS sequence"/>
</dbReference>
<name>A0AA39JB37_ARMTA</name>
<accession>A0AA39JB37</accession>
<reference evidence="1" key="1">
    <citation type="submission" date="2023-06" db="EMBL/GenBank/DDBJ databases">
        <authorList>
            <consortium name="Lawrence Berkeley National Laboratory"/>
            <person name="Ahrendt S."/>
            <person name="Sahu N."/>
            <person name="Indic B."/>
            <person name="Wong-Bajracharya J."/>
            <person name="Merenyi Z."/>
            <person name="Ke H.-M."/>
            <person name="Monk M."/>
            <person name="Kocsube S."/>
            <person name="Drula E."/>
            <person name="Lipzen A."/>
            <person name="Balint B."/>
            <person name="Henrissat B."/>
            <person name="Andreopoulos B."/>
            <person name="Martin F.M."/>
            <person name="Harder C.B."/>
            <person name="Rigling D."/>
            <person name="Ford K.L."/>
            <person name="Foster G.D."/>
            <person name="Pangilinan J."/>
            <person name="Papanicolaou A."/>
            <person name="Barry K."/>
            <person name="LaButti K."/>
            <person name="Viragh M."/>
            <person name="Koriabine M."/>
            <person name="Yan M."/>
            <person name="Riley R."/>
            <person name="Champramary S."/>
            <person name="Plett K.L."/>
            <person name="Tsai I.J."/>
            <person name="Slot J."/>
            <person name="Sipos G."/>
            <person name="Plett J."/>
            <person name="Nagy L.G."/>
            <person name="Grigoriev I.V."/>
        </authorList>
    </citation>
    <scope>NUCLEOTIDE SEQUENCE</scope>
    <source>
        <strain evidence="1">CCBAS 213</strain>
    </source>
</reference>
<proteinExistence type="predicted"/>
<evidence type="ECO:0000313" key="2">
    <source>
        <dbReference type="Proteomes" id="UP001175211"/>
    </source>
</evidence>
<gene>
    <name evidence="1" type="ORF">EV420DRAFT_1486600</name>
</gene>
<sequence>MFRSCCFLCYETCSFEINKVQEGELGAHNGGFSIAYLRSLGWELMLAERALLPWTPDCERRQRGCLKVWKHRIVGVVVWDYPCGSGDEDRDGINGFSSIRRLWVVFFWWTTMPKIHIEGPGDLLRDPHTTREIIRLMGGNEDEDMAPMDDPQWQTVLGKVIWEDVMWGREAGYDGDNEEEEDGIATHTSVDDTLAGQRRRDKLTANEIDAKQGVRCWVD</sequence>
<keyword evidence="2" id="KW-1185">Reference proteome</keyword>
<organism evidence="1 2">
    <name type="scientific">Armillaria tabescens</name>
    <name type="common">Ringless honey mushroom</name>
    <name type="synonym">Agaricus tabescens</name>
    <dbReference type="NCBI Taxonomy" id="1929756"/>
    <lineage>
        <taxon>Eukaryota</taxon>
        <taxon>Fungi</taxon>
        <taxon>Dikarya</taxon>
        <taxon>Basidiomycota</taxon>
        <taxon>Agaricomycotina</taxon>
        <taxon>Agaricomycetes</taxon>
        <taxon>Agaricomycetidae</taxon>
        <taxon>Agaricales</taxon>
        <taxon>Marasmiineae</taxon>
        <taxon>Physalacriaceae</taxon>
        <taxon>Desarmillaria</taxon>
    </lineage>
</organism>
<protein>
    <submittedName>
        <fullName evidence="1">Uncharacterized protein</fullName>
    </submittedName>
</protein>
<comment type="caution">
    <text evidence="1">The sequence shown here is derived from an EMBL/GenBank/DDBJ whole genome shotgun (WGS) entry which is preliminary data.</text>
</comment>
<dbReference type="AlphaFoldDB" id="A0AA39JB37"/>
<evidence type="ECO:0000313" key="1">
    <source>
        <dbReference type="EMBL" id="KAK0438720.1"/>
    </source>
</evidence>